<comment type="caution">
    <text evidence="1">The sequence shown here is derived from an EMBL/GenBank/DDBJ whole genome shotgun (WGS) entry which is preliminary data.</text>
</comment>
<dbReference type="EMBL" id="CM056811">
    <property type="protein sequence ID" value="KAJ8637977.1"/>
    <property type="molecule type" value="Genomic_DNA"/>
</dbReference>
<evidence type="ECO:0000313" key="1">
    <source>
        <dbReference type="EMBL" id="KAJ8637977.1"/>
    </source>
</evidence>
<evidence type="ECO:0000313" key="2">
    <source>
        <dbReference type="Proteomes" id="UP001234297"/>
    </source>
</evidence>
<reference evidence="1 2" key="1">
    <citation type="journal article" date="2022" name="Hortic Res">
        <title>A haplotype resolved chromosomal level avocado genome allows analysis of novel avocado genes.</title>
        <authorList>
            <person name="Nath O."/>
            <person name="Fletcher S.J."/>
            <person name="Hayward A."/>
            <person name="Shaw L.M."/>
            <person name="Masouleh A.K."/>
            <person name="Furtado A."/>
            <person name="Henry R.J."/>
            <person name="Mitter N."/>
        </authorList>
    </citation>
    <scope>NUCLEOTIDE SEQUENCE [LARGE SCALE GENOMIC DNA]</scope>
    <source>
        <strain evidence="2">cv. Hass</strain>
    </source>
</reference>
<gene>
    <name evidence="1" type="ORF">MRB53_012244</name>
</gene>
<proteinExistence type="predicted"/>
<organism evidence="1 2">
    <name type="scientific">Persea americana</name>
    <name type="common">Avocado</name>
    <dbReference type="NCBI Taxonomy" id="3435"/>
    <lineage>
        <taxon>Eukaryota</taxon>
        <taxon>Viridiplantae</taxon>
        <taxon>Streptophyta</taxon>
        <taxon>Embryophyta</taxon>
        <taxon>Tracheophyta</taxon>
        <taxon>Spermatophyta</taxon>
        <taxon>Magnoliopsida</taxon>
        <taxon>Magnoliidae</taxon>
        <taxon>Laurales</taxon>
        <taxon>Lauraceae</taxon>
        <taxon>Persea</taxon>
    </lineage>
</organism>
<protein>
    <submittedName>
        <fullName evidence="1">Uncharacterized protein</fullName>
    </submittedName>
</protein>
<dbReference type="Proteomes" id="UP001234297">
    <property type="component" value="Chromosome 3"/>
</dbReference>
<keyword evidence="2" id="KW-1185">Reference proteome</keyword>
<name>A0ACC2LWW2_PERAE</name>
<accession>A0ACC2LWW2</accession>
<sequence length="263" mass="28454">MVSGCFPVEEVSAEASQSGIDDLISDQARPVDNFLASSQCVPGFFEGKVPIVIALPRQNSKLGSKLTLNSHCAEAASKGEQLMPLPISTTTNQNVTLSNSSESIQTASLGISCTCHDGLPPQIPNCHIPEDVDSHEQITHASPLSSSSHNETGDPSLLHLNSENFQPNSLQSSMHQQLQSQSPVMQELGSLEHQGEVTNSHTRLYTRQDQQETISHSTENVASQPLCGAMDPAHLVVFMDNWLLTCPYQILQILHPPNLQKGS</sequence>